<evidence type="ECO:0000313" key="1">
    <source>
        <dbReference type="EnsemblMetazoa" id="GPAI021153-PA"/>
    </source>
</evidence>
<keyword evidence="2" id="KW-1185">Reference proteome</keyword>
<dbReference type="Proteomes" id="UP000092445">
    <property type="component" value="Unassembled WGS sequence"/>
</dbReference>
<accession>A0A1A9ZPP2</accession>
<protein>
    <submittedName>
        <fullName evidence="1">Uncharacterized protein</fullName>
    </submittedName>
</protein>
<dbReference type="VEuPathDB" id="VectorBase:GPAI021153"/>
<reference evidence="2" key="1">
    <citation type="submission" date="2014-03" db="EMBL/GenBank/DDBJ databases">
        <authorList>
            <person name="Aksoy S."/>
            <person name="Warren W."/>
            <person name="Wilson R.K."/>
        </authorList>
    </citation>
    <scope>NUCLEOTIDE SEQUENCE [LARGE SCALE GENOMIC DNA]</scope>
    <source>
        <strain evidence="2">IAEA</strain>
    </source>
</reference>
<reference evidence="1" key="2">
    <citation type="submission" date="2020-05" db="UniProtKB">
        <authorList>
            <consortium name="EnsemblMetazoa"/>
        </authorList>
    </citation>
    <scope>IDENTIFICATION</scope>
    <source>
        <strain evidence="1">IAEA</strain>
    </source>
</reference>
<evidence type="ECO:0000313" key="2">
    <source>
        <dbReference type="Proteomes" id="UP000092445"/>
    </source>
</evidence>
<name>A0A1A9ZPP2_GLOPL</name>
<organism evidence="1 2">
    <name type="scientific">Glossina pallidipes</name>
    <name type="common">Tsetse fly</name>
    <dbReference type="NCBI Taxonomy" id="7398"/>
    <lineage>
        <taxon>Eukaryota</taxon>
        <taxon>Metazoa</taxon>
        <taxon>Ecdysozoa</taxon>
        <taxon>Arthropoda</taxon>
        <taxon>Hexapoda</taxon>
        <taxon>Insecta</taxon>
        <taxon>Pterygota</taxon>
        <taxon>Neoptera</taxon>
        <taxon>Endopterygota</taxon>
        <taxon>Diptera</taxon>
        <taxon>Brachycera</taxon>
        <taxon>Muscomorpha</taxon>
        <taxon>Hippoboscoidea</taxon>
        <taxon>Glossinidae</taxon>
        <taxon>Glossina</taxon>
    </lineage>
</organism>
<dbReference type="AlphaFoldDB" id="A0A1A9ZPP2"/>
<dbReference type="EnsemblMetazoa" id="GPAI021153-RA">
    <property type="protein sequence ID" value="GPAI021153-PA"/>
    <property type="gene ID" value="GPAI021153"/>
</dbReference>
<sequence length="129" mass="14900">MSNGKNTSTTAVAISIEACANKVISTTDRILKRLEPTIRSQFNSFIIIIDTRFQRRKIETPRPEKIDHVAIKRPRYNARIKLEQNYCDPYKMNKQLKRSDRSNCDWIGSLTLAGATRPKCLGYYGYLEN</sequence>
<proteinExistence type="predicted"/>